<keyword evidence="5 10" id="KW-0547">Nucleotide-binding</keyword>
<dbReference type="InterPro" id="IPR014729">
    <property type="entry name" value="Rossmann-like_a/b/a_fold"/>
</dbReference>
<reference evidence="14" key="1">
    <citation type="submission" date="2017-09" db="EMBL/GenBank/DDBJ databases">
        <title>Depth-based differentiation of microbial function through sediment-hosted aquifers and enrichment of novel symbionts in the deep terrestrial subsurface.</title>
        <authorList>
            <person name="Probst A.J."/>
            <person name="Ladd B."/>
            <person name="Jarett J.K."/>
            <person name="Geller-Mcgrath D.E."/>
            <person name="Sieber C.M.K."/>
            <person name="Emerson J.B."/>
            <person name="Anantharaman K."/>
            <person name="Thomas B.C."/>
            <person name="Malmstrom R."/>
            <person name="Stieglmeier M."/>
            <person name="Klingl A."/>
            <person name="Woyke T."/>
            <person name="Ryan C.M."/>
            <person name="Banfield J.F."/>
        </authorList>
    </citation>
    <scope>NUCLEOTIDE SEQUENCE [LARGE SCALE GENOMIC DNA]</scope>
</reference>
<evidence type="ECO:0000256" key="7">
    <source>
        <dbReference type="ARBA" id="ARBA00022840"/>
    </source>
</evidence>
<evidence type="ECO:0000256" key="9">
    <source>
        <dbReference type="ARBA" id="ARBA00023146"/>
    </source>
</evidence>
<feature type="domain" description="tRNA synthetases class I catalytic" evidence="11">
    <location>
        <begin position="13"/>
        <end position="125"/>
    </location>
</feature>
<dbReference type="PANTHER" id="PTHR43326:SF1">
    <property type="entry name" value="METHIONINE--TRNA LIGASE, MITOCHONDRIAL"/>
    <property type="match status" value="1"/>
</dbReference>
<evidence type="ECO:0000259" key="11">
    <source>
        <dbReference type="Pfam" id="PF01406"/>
    </source>
</evidence>
<evidence type="ECO:0000259" key="12">
    <source>
        <dbReference type="Pfam" id="PF09334"/>
    </source>
</evidence>
<keyword evidence="7 10" id="KW-0067">ATP-binding</keyword>
<evidence type="ECO:0000313" key="14">
    <source>
        <dbReference type="Proteomes" id="UP000229561"/>
    </source>
</evidence>
<name>A0A2M7IH70_9BACT</name>
<evidence type="ECO:0000256" key="6">
    <source>
        <dbReference type="ARBA" id="ARBA00022833"/>
    </source>
</evidence>
<dbReference type="InterPro" id="IPR009080">
    <property type="entry name" value="tRNAsynth_Ia_anticodon-bd"/>
</dbReference>
<dbReference type="InterPro" id="IPR032678">
    <property type="entry name" value="tRNA-synt_1_cat_dom"/>
</dbReference>
<dbReference type="FunFam" id="2.170.220.10:FF:000003">
    <property type="entry name" value="Methionine--tRNA ligase"/>
    <property type="match status" value="1"/>
</dbReference>
<evidence type="ECO:0000256" key="4">
    <source>
        <dbReference type="ARBA" id="ARBA00022723"/>
    </source>
</evidence>
<evidence type="ECO:0000256" key="5">
    <source>
        <dbReference type="ARBA" id="ARBA00022741"/>
    </source>
</evidence>
<dbReference type="GO" id="GO:0046872">
    <property type="term" value="F:metal ion binding"/>
    <property type="evidence" value="ECO:0007669"/>
    <property type="project" value="UniProtKB-KW"/>
</dbReference>
<gene>
    <name evidence="13" type="ORF">CO001_04315</name>
</gene>
<dbReference type="PANTHER" id="PTHR43326">
    <property type="entry name" value="METHIONYL-TRNA SYNTHETASE"/>
    <property type="match status" value="1"/>
</dbReference>
<dbReference type="EC" id="6.1.1.10" evidence="2"/>
<accession>A0A2M7IH70</accession>
<sequence length="479" mass="54856">MNKFYITTPIYYVNDRPHIGHAYTTCAADVLARWHKAKGEKTFFLTGTDEHGIKVQQAADKSGKNVQDFVDENAQTFKDAWQKLNVQYDNFLRTTDEKHIKAVQAAVQALYDKGFIYKGQYEGLYCVSCEQYKFEDDLIDGKCREHNEKPVLMKEESYFFKLSQFEKILEEKISSDELKIEPPERKNEVLTFLKSGLKDISISRKNVKWGISLSFESSQTIYVWIDAFLNYLTGLGWDGENKIPPTPPLKRGEGWGDFWPPDVQLMSKDILRVHATIWTALLLALELPLPKEIYVHGYFTIGSQKMSKSMGNVIWPEDLVQKFGGDGARYLIMSSLAWGQDGDVTRERFTEKYNADLANGLGNLISRVAKLSQNAKIKNQNDSAKLKNDKIQKLFGELKFKEILDEIWGQIAWANKYIEEKKLWELVKSDPEEGKKVLGELLGLISEIGEELAPFMPATSEKIKEILASGKIELLFPRF</sequence>
<dbReference type="Gene3D" id="1.10.730.10">
    <property type="entry name" value="Isoleucyl-tRNA Synthetase, Domain 1"/>
    <property type="match status" value="1"/>
</dbReference>
<dbReference type="PRINTS" id="PR01041">
    <property type="entry name" value="TRNASYNTHMET"/>
</dbReference>
<proteinExistence type="inferred from homology"/>
<dbReference type="Pfam" id="PF01406">
    <property type="entry name" value="tRNA-synt_1e"/>
    <property type="match status" value="1"/>
</dbReference>
<evidence type="ECO:0000313" key="13">
    <source>
        <dbReference type="EMBL" id="PIW75886.1"/>
    </source>
</evidence>
<dbReference type="AlphaFoldDB" id="A0A2M7IH70"/>
<keyword evidence="9 10" id="KW-0030">Aminoacyl-tRNA synthetase</keyword>
<comment type="caution">
    <text evidence="13">The sequence shown here is derived from an EMBL/GenBank/DDBJ whole genome shotgun (WGS) entry which is preliminary data.</text>
</comment>
<comment type="cofactor">
    <cofactor evidence="1">
        <name>Zn(2+)</name>
        <dbReference type="ChEBI" id="CHEBI:29105"/>
    </cofactor>
</comment>
<dbReference type="SUPFAM" id="SSF52374">
    <property type="entry name" value="Nucleotidylyl transferase"/>
    <property type="match status" value="1"/>
</dbReference>
<dbReference type="Gene3D" id="3.40.50.620">
    <property type="entry name" value="HUPs"/>
    <property type="match status" value="1"/>
</dbReference>
<evidence type="ECO:0000256" key="10">
    <source>
        <dbReference type="RuleBase" id="RU363039"/>
    </source>
</evidence>
<dbReference type="GO" id="GO:0006431">
    <property type="term" value="P:methionyl-tRNA aminoacylation"/>
    <property type="evidence" value="ECO:0007669"/>
    <property type="project" value="InterPro"/>
</dbReference>
<dbReference type="Pfam" id="PF09334">
    <property type="entry name" value="tRNA-synt_1g"/>
    <property type="match status" value="1"/>
</dbReference>
<keyword evidence="6" id="KW-0862">Zinc</keyword>
<dbReference type="Proteomes" id="UP000229561">
    <property type="component" value="Unassembled WGS sequence"/>
</dbReference>
<dbReference type="InterPro" id="IPR023457">
    <property type="entry name" value="Met-tRNA_synth_2"/>
</dbReference>
<keyword evidence="3 10" id="KW-0436">Ligase</keyword>
<dbReference type="SUPFAM" id="SSF47323">
    <property type="entry name" value="Anticodon-binding domain of a subclass of class I aminoacyl-tRNA synthetases"/>
    <property type="match status" value="1"/>
</dbReference>
<comment type="similarity">
    <text evidence="10">Belongs to the class-I aminoacyl-tRNA synthetase family.</text>
</comment>
<dbReference type="InterPro" id="IPR033911">
    <property type="entry name" value="MetRS_core"/>
</dbReference>
<feature type="domain" description="Methionyl/Leucyl tRNA synthetase" evidence="12">
    <location>
        <begin position="136"/>
        <end position="368"/>
    </location>
</feature>
<dbReference type="InterPro" id="IPR015413">
    <property type="entry name" value="Methionyl/Leucyl_tRNA_Synth"/>
</dbReference>
<dbReference type="GO" id="GO:0005524">
    <property type="term" value="F:ATP binding"/>
    <property type="evidence" value="ECO:0007669"/>
    <property type="project" value="UniProtKB-KW"/>
</dbReference>
<keyword evidence="4" id="KW-0479">Metal-binding</keyword>
<dbReference type="CDD" id="cd00814">
    <property type="entry name" value="MetRS_core"/>
    <property type="match status" value="1"/>
</dbReference>
<evidence type="ECO:0000256" key="3">
    <source>
        <dbReference type="ARBA" id="ARBA00022598"/>
    </source>
</evidence>
<dbReference type="GO" id="GO:0004825">
    <property type="term" value="F:methionine-tRNA ligase activity"/>
    <property type="evidence" value="ECO:0007669"/>
    <property type="project" value="UniProtKB-EC"/>
</dbReference>
<evidence type="ECO:0000256" key="2">
    <source>
        <dbReference type="ARBA" id="ARBA00012838"/>
    </source>
</evidence>
<evidence type="ECO:0000256" key="8">
    <source>
        <dbReference type="ARBA" id="ARBA00022917"/>
    </source>
</evidence>
<protein>
    <recommendedName>
        <fullName evidence="2">methionine--tRNA ligase</fullName>
        <ecNumber evidence="2">6.1.1.10</ecNumber>
    </recommendedName>
</protein>
<evidence type="ECO:0000256" key="1">
    <source>
        <dbReference type="ARBA" id="ARBA00001947"/>
    </source>
</evidence>
<organism evidence="13 14">
    <name type="scientific">Candidatus Portnoybacteria bacterium CG_4_8_14_3_um_filter_40_10</name>
    <dbReference type="NCBI Taxonomy" id="1974801"/>
    <lineage>
        <taxon>Bacteria</taxon>
        <taxon>Candidatus Portnoyibacteriota</taxon>
    </lineage>
</organism>
<dbReference type="Gene3D" id="2.170.220.10">
    <property type="match status" value="1"/>
</dbReference>
<keyword evidence="8 10" id="KW-0648">Protein biosynthesis</keyword>
<dbReference type="EMBL" id="PFGY01000122">
    <property type="protein sequence ID" value="PIW75886.1"/>
    <property type="molecule type" value="Genomic_DNA"/>
</dbReference>